<keyword evidence="3" id="KW-1185">Reference proteome</keyword>
<gene>
    <name evidence="2" type="ORF">STABA_v1c04130</name>
</gene>
<dbReference type="Proteomes" id="UP000424468">
    <property type="component" value="Chromosome"/>
</dbReference>
<dbReference type="RefSeq" id="WP_156006079.1">
    <property type="nucleotide sequence ID" value="NZ_CP046276.1"/>
</dbReference>
<keyword evidence="1" id="KW-1133">Transmembrane helix</keyword>
<dbReference type="AlphaFoldDB" id="A0A6I6C7K5"/>
<dbReference type="NCBIfam" id="TIGR04561">
    <property type="entry name" value="membra_charge"/>
    <property type="match status" value="1"/>
</dbReference>
<evidence type="ECO:0000256" key="1">
    <source>
        <dbReference type="SAM" id="Phobius"/>
    </source>
</evidence>
<feature type="transmembrane region" description="Helical" evidence="1">
    <location>
        <begin position="15"/>
        <end position="40"/>
    </location>
</feature>
<dbReference type="KEGG" id="stab:STABA_v1c04130"/>
<protein>
    <submittedName>
        <fullName evidence="2">TIGR04561 family membrane protein</fullName>
    </submittedName>
</protein>
<sequence>MFLAKTFFKVLTFEIPLWVILLIFALIGIASLSIYFFILFRKNKKFVYEKEEVSAKDFKRLDKFETLRNDFEVEIAQVKKIRRNSKK</sequence>
<dbReference type="OrthoDB" id="390145at2"/>
<evidence type="ECO:0000313" key="2">
    <source>
        <dbReference type="EMBL" id="QGS51776.1"/>
    </source>
</evidence>
<accession>A0A6I6C7K5</accession>
<dbReference type="EMBL" id="CP046276">
    <property type="protein sequence ID" value="QGS51776.1"/>
    <property type="molecule type" value="Genomic_DNA"/>
</dbReference>
<organism evidence="2 3">
    <name type="scientific">Spiroplasma tabanidicola</name>
    <dbReference type="NCBI Taxonomy" id="324079"/>
    <lineage>
        <taxon>Bacteria</taxon>
        <taxon>Bacillati</taxon>
        <taxon>Mycoplasmatota</taxon>
        <taxon>Mollicutes</taxon>
        <taxon>Entomoplasmatales</taxon>
        <taxon>Spiroplasmataceae</taxon>
        <taxon>Spiroplasma</taxon>
    </lineage>
</organism>
<keyword evidence="1" id="KW-0472">Membrane</keyword>
<dbReference type="InterPro" id="IPR030825">
    <property type="entry name" value="Integral_membrane"/>
</dbReference>
<reference evidence="2 3" key="1">
    <citation type="submission" date="2019-11" db="EMBL/GenBank/DDBJ databases">
        <title>Complete genome sequence of Spiroplasma tabanidicola TAUS-1 (DSM 22603).</title>
        <authorList>
            <person name="Huang C.-T."/>
            <person name="Lin Y.-C."/>
            <person name="Kuo C.-H."/>
        </authorList>
    </citation>
    <scope>NUCLEOTIDE SEQUENCE [LARGE SCALE GENOMIC DNA]</scope>
    <source>
        <strain evidence="2 3">TAUS-1</strain>
    </source>
</reference>
<evidence type="ECO:0000313" key="3">
    <source>
        <dbReference type="Proteomes" id="UP000424468"/>
    </source>
</evidence>
<keyword evidence="1" id="KW-0812">Transmembrane</keyword>
<proteinExistence type="predicted"/>
<name>A0A6I6C7K5_9MOLU</name>